<feature type="region of interest" description="Disordered" evidence="7">
    <location>
        <begin position="744"/>
        <end position="772"/>
    </location>
</feature>
<dbReference type="GO" id="GO:0031369">
    <property type="term" value="F:translation initiation factor binding"/>
    <property type="evidence" value="ECO:0007669"/>
    <property type="project" value="InterPro"/>
</dbReference>
<dbReference type="SUPFAM" id="SSF53448">
    <property type="entry name" value="Nucleotide-diphospho-sugar transferases"/>
    <property type="match status" value="1"/>
</dbReference>
<protein>
    <recommendedName>
        <fullName evidence="4">Translation initiation factor eIF2B subunit epsilon</fullName>
    </recommendedName>
    <alternativeName>
        <fullName evidence="5">eIF2B GDP-GTP exchange factor subunit epsilon</fullName>
    </alternativeName>
</protein>
<reference evidence="10" key="2">
    <citation type="submission" date="2013-12" db="EMBL/GenBank/DDBJ databases">
        <title>Evolution of pathogenesis and genome organization in the Tremellales.</title>
        <authorList>
            <person name="Cuomo C."/>
            <person name="Litvintseva A."/>
            <person name="Heitman J."/>
            <person name="Chen Y."/>
            <person name="Sun S."/>
            <person name="Springer D."/>
            <person name="Dromer F."/>
            <person name="Young S."/>
            <person name="Zeng Q."/>
            <person name="Chapman S."/>
            <person name="Gujja S."/>
            <person name="Saif S."/>
            <person name="Birren B."/>
        </authorList>
    </citation>
    <scope>NUCLEOTIDE SEQUENCE [LARGE SCALE GENOMIC DNA]</scope>
    <source>
        <strain evidence="10">BCC8398</strain>
    </source>
</reference>
<dbReference type="GO" id="GO:0005829">
    <property type="term" value="C:cytosol"/>
    <property type="evidence" value="ECO:0007669"/>
    <property type="project" value="UniProtKB-SubCell"/>
</dbReference>
<dbReference type="InterPro" id="IPR029044">
    <property type="entry name" value="Nucleotide-diphossugar_trans"/>
</dbReference>
<dbReference type="GO" id="GO:0003743">
    <property type="term" value="F:translation initiation factor activity"/>
    <property type="evidence" value="ECO:0007669"/>
    <property type="project" value="UniProtKB-KW"/>
</dbReference>
<dbReference type="GO" id="GO:0005085">
    <property type="term" value="F:guanyl-nucleotide exchange factor activity"/>
    <property type="evidence" value="ECO:0007669"/>
    <property type="project" value="InterPro"/>
</dbReference>
<comment type="similarity">
    <text evidence="2">Belongs to the eIF-2B gamma/epsilon subunits family.</text>
</comment>
<feature type="compositionally biased region" description="Acidic residues" evidence="7">
    <location>
        <begin position="505"/>
        <end position="520"/>
    </location>
</feature>
<dbReference type="InterPro" id="IPR035543">
    <property type="entry name" value="eIF-2B_epsilon_N"/>
</dbReference>
<feature type="compositionally biased region" description="Low complexity" evidence="7">
    <location>
        <begin position="549"/>
        <end position="569"/>
    </location>
</feature>
<dbReference type="InterPro" id="IPR056764">
    <property type="entry name" value="LbH_EIF2B3/5"/>
</dbReference>
<dbReference type="Pfam" id="PF02020">
    <property type="entry name" value="W2"/>
    <property type="match status" value="1"/>
</dbReference>
<dbReference type="CDD" id="cd11558">
    <property type="entry name" value="W2_eIF2B_epsilon"/>
    <property type="match status" value="1"/>
</dbReference>
<dbReference type="PANTHER" id="PTHR45887:SF1">
    <property type="entry name" value="TRANSLATION INITIATION FACTOR EIF-2B SUBUNIT EPSILON"/>
    <property type="match status" value="1"/>
</dbReference>
<accession>A0A1B9GV51</accession>
<dbReference type="Gene3D" id="1.25.40.180">
    <property type="match status" value="1"/>
</dbReference>
<evidence type="ECO:0000256" key="1">
    <source>
        <dbReference type="ARBA" id="ARBA00004514"/>
    </source>
</evidence>
<organism evidence="9 10">
    <name type="scientific">Kwoniella heveanensis BCC8398</name>
    <dbReference type="NCBI Taxonomy" id="1296120"/>
    <lineage>
        <taxon>Eukaryota</taxon>
        <taxon>Fungi</taxon>
        <taxon>Dikarya</taxon>
        <taxon>Basidiomycota</taxon>
        <taxon>Agaricomycotina</taxon>
        <taxon>Tremellomycetes</taxon>
        <taxon>Tremellales</taxon>
        <taxon>Cryptococcaceae</taxon>
        <taxon>Kwoniella</taxon>
    </lineage>
</organism>
<evidence type="ECO:0000313" key="10">
    <source>
        <dbReference type="Proteomes" id="UP000092666"/>
    </source>
</evidence>
<dbReference type="STRING" id="1296120.A0A1B9GV51"/>
<dbReference type="InterPro" id="IPR003307">
    <property type="entry name" value="W2_domain"/>
</dbReference>
<name>A0A1B9GV51_9TREE</name>
<dbReference type="Gene3D" id="2.160.10.10">
    <property type="entry name" value="Hexapeptide repeat proteins"/>
    <property type="match status" value="1"/>
</dbReference>
<dbReference type="InterPro" id="IPR016024">
    <property type="entry name" value="ARM-type_fold"/>
</dbReference>
<feature type="region of interest" description="Disordered" evidence="7">
    <location>
        <begin position="549"/>
        <end position="581"/>
    </location>
</feature>
<dbReference type="Pfam" id="PF25084">
    <property type="entry name" value="LbH_EIF2B"/>
    <property type="match status" value="1"/>
</dbReference>
<feature type="region of interest" description="Disordered" evidence="7">
    <location>
        <begin position="469"/>
        <end position="524"/>
    </location>
</feature>
<keyword evidence="3" id="KW-0963">Cytoplasm</keyword>
<evidence type="ECO:0000256" key="5">
    <source>
        <dbReference type="ARBA" id="ARBA00044345"/>
    </source>
</evidence>
<comment type="subunit">
    <text evidence="6">Component of the translation initiation factor 2B (eIF2B) complex which is a heterodecamer of two sets of five different subunits: alpha, beta, gamma, delta and epsilon. Subunits alpha, beta and delta comprise a regulatory subcomplex and subunits epsilon and gamma comprise a catalytic subcomplex. Within the complex, the hexameric regulatory complex resides at the center, with the two heterodimeric catalytic subcomplexes bound on opposite sides.</text>
</comment>
<dbReference type="SUPFAM" id="SSF48371">
    <property type="entry name" value="ARM repeat"/>
    <property type="match status" value="1"/>
</dbReference>
<sequence length="772" mass="86008">MPPKKGQAPRDQPKAKADNVNEAPLQAVVLADSYNRRFEVLCQDQPRVLLPLCSTPLLAWTLESLSLSKVRQVFVFCGVHADKIRAFIESSPYRHTLDIQCLSSQTAMSAGDALRELDDMHVLNPENPFVLVHSPIVSNYDLSKMIEVHKQRREVDKNFIMTMEKINTETIHRYRRHPESPIMLVHPPSSRLLHYAPHPLSPSQPRAAFPSSLFLDPFPTSIDTYEIWSGTPSSSSSNRGGYRDLGVDICEADVPALCTENFDYHDMRRHFVNGVLTSELLGKKIAVHVVGKDDPEIEEGKGDVRSGAGGNYIERVRDTRTFGEISRDVLRRWAFPLAPDMNEPGGVQYELRTGNVYVARDNVVLSRTTTLNGPLLIGPRSALAHNTHIHQSTLGADCSIGPNTTVTQSYVFDDVRIGANCTLRECVIGEGVVLHDDVKIGRGALLGNGVSLGRGTVVPEFARIGKERYRGDGYDTDEDEEEDEDEKDRRLQVLGPDSIGYLWPNEEEEPPSDSEDEADDPYEHPRNKKLLQLGRRLSNLSSTDVSLSTLSKASSEASSPESIASSASLPDMPTLSLDSGPPAAFFDEARDSLRRAYEEDHKNENAIIEFRTLVLSYNAGLDRAREEIVKFFLSKIDANSGAAGVLKSTTAIFTRWGPLAHGFTSDLTNIVLDAQAFCVNNSEYTPWFGIILRGLYESDTLGEEELIEWRSLSAARGEGTKDEEEKKKWVEVFGKGKAYVDVLEQMESDDDDDDEDDDDEDEDDEEEESDDE</sequence>
<evidence type="ECO:0000256" key="7">
    <source>
        <dbReference type="SAM" id="MobiDB-lite"/>
    </source>
</evidence>
<dbReference type="OrthoDB" id="424572at2759"/>
<dbReference type="AlphaFoldDB" id="A0A1B9GV51"/>
<reference evidence="9 10" key="1">
    <citation type="submission" date="2013-07" db="EMBL/GenBank/DDBJ databases">
        <title>The Genome Sequence of Cryptococcus heveanensis BCC8398.</title>
        <authorList>
            <consortium name="The Broad Institute Genome Sequencing Platform"/>
            <person name="Cuomo C."/>
            <person name="Litvintseva A."/>
            <person name="Chen Y."/>
            <person name="Heitman J."/>
            <person name="Sun S."/>
            <person name="Springer D."/>
            <person name="Dromer F."/>
            <person name="Young S.K."/>
            <person name="Zeng Q."/>
            <person name="Gargeya S."/>
            <person name="Fitzgerald M."/>
            <person name="Abouelleil A."/>
            <person name="Alvarado L."/>
            <person name="Berlin A.M."/>
            <person name="Chapman S.B."/>
            <person name="Dewar J."/>
            <person name="Goldberg J."/>
            <person name="Griggs A."/>
            <person name="Gujja S."/>
            <person name="Hansen M."/>
            <person name="Howarth C."/>
            <person name="Imamovic A."/>
            <person name="Larimer J."/>
            <person name="McCowan C."/>
            <person name="Murphy C."/>
            <person name="Pearson M."/>
            <person name="Priest M."/>
            <person name="Roberts A."/>
            <person name="Saif S."/>
            <person name="Shea T."/>
            <person name="Sykes S."/>
            <person name="Wortman J."/>
            <person name="Nusbaum C."/>
            <person name="Birren B."/>
        </authorList>
    </citation>
    <scope>NUCLEOTIDE SEQUENCE [LARGE SCALE GENOMIC DNA]</scope>
    <source>
        <strain evidence="9 10">BCC8398</strain>
    </source>
</reference>
<keyword evidence="10" id="KW-1185">Reference proteome</keyword>
<keyword evidence="9" id="KW-0396">Initiation factor</keyword>
<dbReference type="EMBL" id="KV700123">
    <property type="protein sequence ID" value="OCF34920.1"/>
    <property type="molecule type" value="Genomic_DNA"/>
</dbReference>
<evidence type="ECO:0000256" key="4">
    <source>
        <dbReference type="ARBA" id="ARBA00044144"/>
    </source>
</evidence>
<dbReference type="Proteomes" id="UP000092666">
    <property type="component" value="Unassembled WGS sequence"/>
</dbReference>
<dbReference type="PANTHER" id="PTHR45887">
    <property type="entry name" value="TRANSLATION INITIATION FACTOR EIF-2B SUBUNIT EPSILON"/>
    <property type="match status" value="1"/>
</dbReference>
<evidence type="ECO:0000256" key="3">
    <source>
        <dbReference type="ARBA" id="ARBA00022490"/>
    </source>
</evidence>
<evidence type="ECO:0000256" key="2">
    <source>
        <dbReference type="ARBA" id="ARBA00007878"/>
    </source>
</evidence>
<comment type="subcellular location">
    <subcellularLocation>
        <location evidence="1">Cytoplasm</location>
        <location evidence="1">Cytosol</location>
    </subcellularLocation>
</comment>
<dbReference type="InterPro" id="IPR044123">
    <property type="entry name" value="W2_eIF2B_epsilon"/>
</dbReference>
<proteinExistence type="inferred from homology"/>
<dbReference type="FunFam" id="3.90.550.10:FF:000186">
    <property type="entry name" value="Translation initiation factor eIF-2B epsilon subunit, putative"/>
    <property type="match status" value="1"/>
</dbReference>
<evidence type="ECO:0000259" key="8">
    <source>
        <dbReference type="PROSITE" id="PS51363"/>
    </source>
</evidence>
<dbReference type="Gene3D" id="3.90.550.10">
    <property type="entry name" value="Spore Coat Polysaccharide Biosynthesis Protein SpsA, Chain A"/>
    <property type="match status" value="1"/>
</dbReference>
<feature type="compositionally biased region" description="Acidic residues" evidence="7">
    <location>
        <begin position="474"/>
        <end position="486"/>
    </location>
</feature>
<evidence type="ECO:0000256" key="6">
    <source>
        <dbReference type="ARBA" id="ARBA00046432"/>
    </source>
</evidence>
<dbReference type="InterPro" id="IPR051956">
    <property type="entry name" value="eIF2B_epsilon"/>
</dbReference>
<dbReference type="CDD" id="cd04197">
    <property type="entry name" value="eIF-2B_epsilon_N"/>
    <property type="match status" value="1"/>
</dbReference>
<dbReference type="GO" id="GO:0005851">
    <property type="term" value="C:eukaryotic translation initiation factor 2B complex"/>
    <property type="evidence" value="ECO:0007669"/>
    <property type="project" value="TreeGrafter"/>
</dbReference>
<evidence type="ECO:0000313" key="9">
    <source>
        <dbReference type="EMBL" id="OCF34920.1"/>
    </source>
</evidence>
<dbReference type="PROSITE" id="PS51363">
    <property type="entry name" value="W2"/>
    <property type="match status" value="1"/>
</dbReference>
<gene>
    <name evidence="9" type="ORF">I316_03467</name>
</gene>
<feature type="domain" description="W2" evidence="8">
    <location>
        <begin position="579"/>
        <end position="753"/>
    </location>
</feature>
<keyword evidence="9" id="KW-0648">Protein biosynthesis</keyword>